<dbReference type="RefSeq" id="WP_188898808.1">
    <property type="nucleotide sequence ID" value="NZ_BMKS01000002.1"/>
</dbReference>
<evidence type="ECO:0000256" key="8">
    <source>
        <dbReference type="ARBA" id="ARBA00037937"/>
    </source>
</evidence>
<evidence type="ECO:0000256" key="9">
    <source>
        <dbReference type="SAM" id="Phobius"/>
    </source>
</evidence>
<dbReference type="GO" id="GO:0009425">
    <property type="term" value="C:bacterial-type flagellum basal body"/>
    <property type="evidence" value="ECO:0007669"/>
    <property type="project" value="UniProtKB-SubCell"/>
</dbReference>
<evidence type="ECO:0000256" key="3">
    <source>
        <dbReference type="ARBA" id="ARBA00022475"/>
    </source>
</evidence>
<keyword evidence="7" id="KW-0975">Bacterial flagellum</keyword>
<keyword evidence="5 9" id="KW-1133">Transmembrane helix</keyword>
<feature type="transmembrane region" description="Helical" evidence="9">
    <location>
        <begin position="12"/>
        <end position="33"/>
    </location>
</feature>
<dbReference type="InterPro" id="IPR052205">
    <property type="entry name" value="FliO/MopB"/>
</dbReference>
<accession>A0A8J2Z9H7</accession>
<dbReference type="GO" id="GO:0005886">
    <property type="term" value="C:plasma membrane"/>
    <property type="evidence" value="ECO:0007669"/>
    <property type="project" value="UniProtKB-SubCell"/>
</dbReference>
<evidence type="ECO:0000256" key="6">
    <source>
        <dbReference type="ARBA" id="ARBA00023136"/>
    </source>
</evidence>
<dbReference type="GO" id="GO:0044781">
    <property type="term" value="P:bacterial-type flagellum organization"/>
    <property type="evidence" value="ECO:0007669"/>
    <property type="project" value="InterPro"/>
</dbReference>
<proteinExistence type="inferred from homology"/>
<name>A0A8J2Z9H7_9PROT</name>
<dbReference type="InterPro" id="IPR022781">
    <property type="entry name" value="Flagellar_biosynth_FliO"/>
</dbReference>
<sequence length="97" mass="10007">MPTAPIADFASLAGALAALVGVLALIALLAWAARRLGLGAAGPRPGRRLALIEVLALDPRRRLVLVRCDGREALLLTGGGQDALLGWLPVGEERPAP</sequence>
<dbReference type="AlphaFoldDB" id="A0A8J2Z9H7"/>
<evidence type="ECO:0000256" key="2">
    <source>
        <dbReference type="ARBA" id="ARBA00004236"/>
    </source>
</evidence>
<evidence type="ECO:0000256" key="7">
    <source>
        <dbReference type="ARBA" id="ARBA00023143"/>
    </source>
</evidence>
<gene>
    <name evidence="10" type="ORF">GCM10010964_09100</name>
</gene>
<evidence type="ECO:0000313" key="11">
    <source>
        <dbReference type="Proteomes" id="UP000597507"/>
    </source>
</evidence>
<keyword evidence="6 9" id="KW-0472">Membrane</keyword>
<evidence type="ECO:0000256" key="5">
    <source>
        <dbReference type="ARBA" id="ARBA00022989"/>
    </source>
</evidence>
<protein>
    <recommendedName>
        <fullName evidence="12">Flagellar protein</fullName>
    </recommendedName>
</protein>
<dbReference type="PANTHER" id="PTHR38766">
    <property type="entry name" value="FLAGELLAR PROTEIN FLIO"/>
    <property type="match status" value="1"/>
</dbReference>
<comment type="subcellular location">
    <subcellularLocation>
        <location evidence="1">Bacterial flagellum basal body</location>
    </subcellularLocation>
    <subcellularLocation>
        <location evidence="2">Cell membrane</location>
    </subcellularLocation>
</comment>
<dbReference type="PANTHER" id="PTHR38766:SF1">
    <property type="entry name" value="FLAGELLAR PROTEIN FLIO"/>
    <property type="match status" value="1"/>
</dbReference>
<evidence type="ECO:0000256" key="1">
    <source>
        <dbReference type="ARBA" id="ARBA00004117"/>
    </source>
</evidence>
<comment type="caution">
    <text evidence="10">The sequence shown here is derived from an EMBL/GenBank/DDBJ whole genome shotgun (WGS) entry which is preliminary data.</text>
</comment>
<dbReference type="EMBL" id="BMKS01000002">
    <property type="protein sequence ID" value="GGG23133.1"/>
    <property type="molecule type" value="Genomic_DNA"/>
</dbReference>
<comment type="similarity">
    <text evidence="8">Belongs to the FliO/MopB family.</text>
</comment>
<evidence type="ECO:0000313" key="10">
    <source>
        <dbReference type="EMBL" id="GGG23133.1"/>
    </source>
</evidence>
<keyword evidence="3" id="KW-1003">Cell membrane</keyword>
<keyword evidence="11" id="KW-1185">Reference proteome</keyword>
<organism evidence="10 11">
    <name type="scientific">Caldovatus sediminis</name>
    <dbReference type="NCBI Taxonomy" id="2041189"/>
    <lineage>
        <taxon>Bacteria</taxon>
        <taxon>Pseudomonadati</taxon>
        <taxon>Pseudomonadota</taxon>
        <taxon>Alphaproteobacteria</taxon>
        <taxon>Acetobacterales</taxon>
        <taxon>Roseomonadaceae</taxon>
        <taxon>Caldovatus</taxon>
    </lineage>
</organism>
<keyword evidence="4 9" id="KW-0812">Transmembrane</keyword>
<dbReference type="Pfam" id="PF04347">
    <property type="entry name" value="FliO"/>
    <property type="match status" value="1"/>
</dbReference>
<evidence type="ECO:0000256" key="4">
    <source>
        <dbReference type="ARBA" id="ARBA00022692"/>
    </source>
</evidence>
<dbReference type="Proteomes" id="UP000597507">
    <property type="component" value="Unassembled WGS sequence"/>
</dbReference>
<evidence type="ECO:0008006" key="12">
    <source>
        <dbReference type="Google" id="ProtNLM"/>
    </source>
</evidence>
<reference evidence="10 11" key="1">
    <citation type="journal article" date="2014" name="Int. J. Syst. Evol. Microbiol.">
        <title>Complete genome sequence of Corynebacterium casei LMG S-19264T (=DSM 44701T), isolated from a smear-ripened cheese.</title>
        <authorList>
            <consortium name="US DOE Joint Genome Institute (JGI-PGF)"/>
            <person name="Walter F."/>
            <person name="Albersmeier A."/>
            <person name="Kalinowski J."/>
            <person name="Ruckert C."/>
        </authorList>
    </citation>
    <scope>NUCLEOTIDE SEQUENCE [LARGE SCALE GENOMIC DNA]</scope>
    <source>
        <strain evidence="10 11">CGMCC 1.16330</strain>
    </source>
</reference>